<organism evidence="3">
    <name type="scientific">marine sediment metagenome</name>
    <dbReference type="NCBI Taxonomy" id="412755"/>
    <lineage>
        <taxon>unclassified sequences</taxon>
        <taxon>metagenomes</taxon>
        <taxon>ecological metagenomes</taxon>
    </lineage>
</organism>
<gene>
    <name evidence="3" type="ORF">LCGC14_0101590</name>
</gene>
<feature type="domain" description="YdbS-like PH" evidence="2">
    <location>
        <begin position="79"/>
        <end position="152"/>
    </location>
</feature>
<dbReference type="AlphaFoldDB" id="A0A0F9VF75"/>
<name>A0A0F9VF75_9ZZZZ</name>
<proteinExistence type="predicted"/>
<dbReference type="Pfam" id="PF03703">
    <property type="entry name" value="bPH_2"/>
    <property type="match status" value="1"/>
</dbReference>
<evidence type="ECO:0000259" key="2">
    <source>
        <dbReference type="Pfam" id="PF03703"/>
    </source>
</evidence>
<evidence type="ECO:0000313" key="3">
    <source>
        <dbReference type="EMBL" id="KKO02710.1"/>
    </source>
</evidence>
<accession>A0A0F9VF75</accession>
<comment type="caution">
    <text evidence="3">The sequence shown here is derived from an EMBL/GenBank/DDBJ whole genome shotgun (WGS) entry which is preliminary data.</text>
</comment>
<protein>
    <recommendedName>
        <fullName evidence="2">YdbS-like PH domain-containing protein</fullName>
    </recommendedName>
</protein>
<evidence type="ECO:0000256" key="1">
    <source>
        <dbReference type="SAM" id="Phobius"/>
    </source>
</evidence>
<feature type="transmembrane region" description="Helical" evidence="1">
    <location>
        <begin position="57"/>
        <end position="76"/>
    </location>
</feature>
<dbReference type="PANTHER" id="PTHR37938:SF1">
    <property type="entry name" value="BLL0215 PROTEIN"/>
    <property type="match status" value="1"/>
</dbReference>
<reference evidence="3" key="1">
    <citation type="journal article" date="2015" name="Nature">
        <title>Complex archaea that bridge the gap between prokaryotes and eukaryotes.</title>
        <authorList>
            <person name="Spang A."/>
            <person name="Saw J.H."/>
            <person name="Jorgensen S.L."/>
            <person name="Zaremba-Niedzwiedzka K."/>
            <person name="Martijn J."/>
            <person name="Lind A.E."/>
            <person name="van Eijk R."/>
            <person name="Schleper C."/>
            <person name="Guy L."/>
            <person name="Ettema T.J."/>
        </authorList>
    </citation>
    <scope>NUCLEOTIDE SEQUENCE</scope>
</reference>
<feature type="transmembrane region" description="Helical" evidence="1">
    <location>
        <begin position="34"/>
        <end position="51"/>
    </location>
</feature>
<keyword evidence="1" id="KW-0812">Transmembrane</keyword>
<dbReference type="EMBL" id="LAZR01000029">
    <property type="protein sequence ID" value="KKO02710.1"/>
    <property type="molecule type" value="Genomic_DNA"/>
</dbReference>
<sequence length="160" mass="18455">MAKNIWANILEEGEEIKWGFSVGKKYRLLQSLKIVIPGILVIFAGLLGMLFSLLFTVLVLVGIFLTALGWFDYWYLKKANNFAFTNKRILCRRGWLGTRLTVVGYKKITHVVVVQSFWDKFITNTGYLKIDTAGISGTEIIFSHIEDPYLIRKKMEELRD</sequence>
<dbReference type="PANTHER" id="PTHR37938">
    <property type="entry name" value="BLL0215 PROTEIN"/>
    <property type="match status" value="1"/>
</dbReference>
<dbReference type="InterPro" id="IPR005182">
    <property type="entry name" value="YdbS-like_PH"/>
</dbReference>
<keyword evidence="1" id="KW-0472">Membrane</keyword>
<keyword evidence="1" id="KW-1133">Transmembrane helix</keyword>